<keyword evidence="3" id="KW-0547">Nucleotide-binding</keyword>
<keyword evidence="11" id="KW-1185">Reference proteome</keyword>
<evidence type="ECO:0000313" key="11">
    <source>
        <dbReference type="Proteomes" id="UP001153678"/>
    </source>
</evidence>
<dbReference type="GO" id="GO:0016779">
    <property type="term" value="F:nucleotidyltransferase activity"/>
    <property type="evidence" value="ECO:0007669"/>
    <property type="project" value="InterPro"/>
</dbReference>
<dbReference type="InterPro" id="IPR043519">
    <property type="entry name" value="NT_sf"/>
</dbReference>
<evidence type="ECO:0000256" key="3">
    <source>
        <dbReference type="ARBA" id="ARBA00022741"/>
    </source>
</evidence>
<organism evidence="10 11">
    <name type="scientific">Funneliformis geosporum</name>
    <dbReference type="NCBI Taxonomy" id="1117311"/>
    <lineage>
        <taxon>Eukaryota</taxon>
        <taxon>Fungi</taxon>
        <taxon>Fungi incertae sedis</taxon>
        <taxon>Mucoromycota</taxon>
        <taxon>Glomeromycotina</taxon>
        <taxon>Glomeromycetes</taxon>
        <taxon>Glomerales</taxon>
        <taxon>Glomeraceae</taxon>
        <taxon>Funneliformis</taxon>
    </lineage>
</organism>
<dbReference type="AlphaFoldDB" id="A0A9W4SX40"/>
<dbReference type="Gene3D" id="3.40.50.620">
    <property type="entry name" value="HUPs"/>
    <property type="match status" value="2"/>
</dbReference>
<evidence type="ECO:0000256" key="2">
    <source>
        <dbReference type="ARBA" id="ARBA00022598"/>
    </source>
</evidence>
<dbReference type="GO" id="GO:0005524">
    <property type="term" value="F:ATP binding"/>
    <property type="evidence" value="ECO:0007669"/>
    <property type="project" value="UniProtKB-KW"/>
</dbReference>
<accession>A0A9W4SX40</accession>
<proteinExistence type="predicted"/>
<evidence type="ECO:0000256" key="4">
    <source>
        <dbReference type="ARBA" id="ARBA00022840"/>
    </source>
</evidence>
<dbReference type="CDD" id="cd05403">
    <property type="entry name" value="NT_KNTase_like"/>
    <property type="match status" value="1"/>
</dbReference>
<name>A0A9W4SX40_9GLOM</name>
<dbReference type="PANTHER" id="PTHR11766:SF0">
    <property type="entry name" value="TYROSINE--TRNA LIGASE, MITOCHONDRIAL"/>
    <property type="match status" value="1"/>
</dbReference>
<evidence type="ECO:0000256" key="5">
    <source>
        <dbReference type="ARBA" id="ARBA00022917"/>
    </source>
</evidence>
<comment type="catalytic activity">
    <reaction evidence="8">
        <text>tRNA(Tyr) + L-tyrosine + ATP = L-tyrosyl-tRNA(Tyr) + AMP + diphosphate + H(+)</text>
        <dbReference type="Rhea" id="RHEA:10220"/>
        <dbReference type="Rhea" id="RHEA-COMP:9706"/>
        <dbReference type="Rhea" id="RHEA-COMP:9707"/>
        <dbReference type="ChEBI" id="CHEBI:15378"/>
        <dbReference type="ChEBI" id="CHEBI:30616"/>
        <dbReference type="ChEBI" id="CHEBI:33019"/>
        <dbReference type="ChEBI" id="CHEBI:58315"/>
        <dbReference type="ChEBI" id="CHEBI:78442"/>
        <dbReference type="ChEBI" id="CHEBI:78536"/>
        <dbReference type="ChEBI" id="CHEBI:456215"/>
        <dbReference type="EC" id="6.1.1.1"/>
    </reaction>
</comment>
<keyword evidence="6" id="KW-0030">Aminoacyl-tRNA synthetase</keyword>
<comment type="caution">
    <text evidence="10">The sequence shown here is derived from an EMBL/GenBank/DDBJ whole genome shotgun (WGS) entry which is preliminary data.</text>
</comment>
<feature type="domain" description="Polymerase nucleotidyl transferase" evidence="9">
    <location>
        <begin position="12"/>
        <end position="45"/>
    </location>
</feature>
<dbReference type="Proteomes" id="UP001153678">
    <property type="component" value="Unassembled WGS sequence"/>
</dbReference>
<dbReference type="PRINTS" id="PR01040">
    <property type="entry name" value="TRNASYNTHTYR"/>
</dbReference>
<keyword evidence="5" id="KW-0648">Protein biosynthesis</keyword>
<dbReference type="GO" id="GO:0005829">
    <property type="term" value="C:cytosol"/>
    <property type="evidence" value="ECO:0007669"/>
    <property type="project" value="TreeGrafter"/>
</dbReference>
<reference evidence="10" key="1">
    <citation type="submission" date="2022-08" db="EMBL/GenBank/DDBJ databases">
        <authorList>
            <person name="Kallberg Y."/>
            <person name="Tangrot J."/>
            <person name="Rosling A."/>
        </authorList>
    </citation>
    <scope>NUCLEOTIDE SEQUENCE</scope>
    <source>
        <strain evidence="10">Wild A</strain>
    </source>
</reference>
<protein>
    <recommendedName>
        <fullName evidence="1">tyrosine--tRNA ligase</fullName>
        <ecNumber evidence="1">6.1.1.1</ecNumber>
    </recommendedName>
    <alternativeName>
        <fullName evidence="7">Tyrosyl-tRNA synthetase</fullName>
    </alternativeName>
</protein>
<evidence type="ECO:0000256" key="7">
    <source>
        <dbReference type="ARBA" id="ARBA00033323"/>
    </source>
</evidence>
<dbReference type="SUPFAM" id="SSF52374">
    <property type="entry name" value="Nucleotidylyl transferase"/>
    <property type="match status" value="1"/>
</dbReference>
<dbReference type="OrthoDB" id="337870at2759"/>
<dbReference type="Pfam" id="PF01909">
    <property type="entry name" value="NTP_transf_2"/>
    <property type="match status" value="1"/>
</dbReference>
<gene>
    <name evidence="10" type="ORF">FWILDA_LOCUS12685</name>
</gene>
<dbReference type="InterPro" id="IPR002934">
    <property type="entry name" value="Polymerase_NTP_transf_dom"/>
</dbReference>
<dbReference type="GO" id="GO:0006437">
    <property type="term" value="P:tyrosyl-tRNA aminoacylation"/>
    <property type="evidence" value="ECO:0007669"/>
    <property type="project" value="InterPro"/>
</dbReference>
<dbReference type="Pfam" id="PF00579">
    <property type="entry name" value="tRNA-synt_1b"/>
    <property type="match status" value="2"/>
</dbReference>
<dbReference type="GO" id="GO:0004831">
    <property type="term" value="F:tyrosine-tRNA ligase activity"/>
    <property type="evidence" value="ECO:0007669"/>
    <property type="project" value="UniProtKB-EC"/>
</dbReference>
<sequence length="609" mass="66959">MPVIHMNKVDLKILKQVLSKYPYHFYAYGSRVKGTARKYSDLDLCYYDIPDLTVGDIREDDLVDFFQDLQKRGLIANSANLDNFYQLKSEEKVVYLGIDCTAESLHIGHLFLLIQTIRFAHQGFQVLLVLGGATSKIGDPSDKVKERTQLEVKKLVEYQTKIKEQLQKILFTSRQIKKPQFAPLEQFYGEDPKLLDKNKFQILNNQDWLEKVNFVEFIDQVGRNITFSYSLLQAYDFYYLYQTYNCHGQLGGSDQWGNLTTGLKLIRGFFPESKNFAFNFPLLVDKEGKKFSKSESGQKMLWLNSEKNQFYDFFRNMPDEQVKVYIKQFTFLSEDQINELLKLNNPPKLRILQRVLYEKEGIKKGGGAATFNDDFFKDTVTYKQATTVVNEITKGLKGVGAVTTAGVTPAMLDTAATHHSVISAYTNLGATHATANSVLAALDAAYVANTAPTVVNGAAWRNLINGVANFAGPDGAGDNAFRKATTLADMETAFRASTAATGGDVAGAITAGGGDVTVAGSFSASIQNAFAHHSVISAYTNVGAHTGPANGTILGEVKNYITTLNGGLSKDILAIGTGDADGEIDNAFAHHSVISAYTNLGATHATANS</sequence>
<dbReference type="InterPro" id="IPR024088">
    <property type="entry name" value="Tyr-tRNA-ligase_bac-type"/>
</dbReference>
<dbReference type="EC" id="6.1.1.1" evidence="1"/>
<keyword evidence="2" id="KW-0436">Ligase</keyword>
<evidence type="ECO:0000256" key="6">
    <source>
        <dbReference type="ARBA" id="ARBA00023146"/>
    </source>
</evidence>
<evidence type="ECO:0000256" key="1">
    <source>
        <dbReference type="ARBA" id="ARBA00013160"/>
    </source>
</evidence>
<dbReference type="Gene3D" id="1.10.240.10">
    <property type="entry name" value="Tyrosyl-Transfer RNA Synthetase"/>
    <property type="match status" value="1"/>
</dbReference>
<evidence type="ECO:0000256" key="8">
    <source>
        <dbReference type="ARBA" id="ARBA00048248"/>
    </source>
</evidence>
<evidence type="ECO:0000313" key="10">
    <source>
        <dbReference type="EMBL" id="CAI2186654.1"/>
    </source>
</evidence>
<feature type="non-terminal residue" evidence="10">
    <location>
        <position position="609"/>
    </location>
</feature>
<dbReference type="InterPro" id="IPR002307">
    <property type="entry name" value="Tyr-tRNA-ligase"/>
</dbReference>
<dbReference type="SUPFAM" id="SSF81301">
    <property type="entry name" value="Nucleotidyltransferase"/>
    <property type="match status" value="1"/>
</dbReference>
<dbReference type="InterPro" id="IPR014729">
    <property type="entry name" value="Rossmann-like_a/b/a_fold"/>
</dbReference>
<dbReference type="PANTHER" id="PTHR11766">
    <property type="entry name" value="TYROSYL-TRNA SYNTHETASE"/>
    <property type="match status" value="1"/>
</dbReference>
<keyword evidence="4" id="KW-0067">ATP-binding</keyword>
<dbReference type="InterPro" id="IPR002305">
    <property type="entry name" value="aa-tRNA-synth_Ic"/>
</dbReference>
<evidence type="ECO:0000259" key="9">
    <source>
        <dbReference type="Pfam" id="PF01909"/>
    </source>
</evidence>
<dbReference type="EMBL" id="CAMKVN010004241">
    <property type="protein sequence ID" value="CAI2186654.1"/>
    <property type="molecule type" value="Genomic_DNA"/>
</dbReference>